<comment type="caution">
    <text evidence="2">The sequence shown here is derived from an EMBL/GenBank/DDBJ whole genome shotgun (WGS) entry which is preliminary data.</text>
</comment>
<evidence type="ECO:0000313" key="3">
    <source>
        <dbReference type="Proteomes" id="UP001460270"/>
    </source>
</evidence>
<feature type="transmembrane region" description="Helical" evidence="1">
    <location>
        <begin position="37"/>
        <end position="58"/>
    </location>
</feature>
<sequence>MPLCAPADPPSPARLQLVIGVCLRAPVLVPTDMTSTLIGGLLAVTYHLPVGFWTSLLLKLYDLAAHRAQSTAQDAEGQQVCVLWR</sequence>
<dbReference type="EMBL" id="JBBPFD010000012">
    <property type="protein sequence ID" value="KAK7904982.1"/>
    <property type="molecule type" value="Genomic_DNA"/>
</dbReference>
<evidence type="ECO:0000313" key="2">
    <source>
        <dbReference type="EMBL" id="KAK7904982.1"/>
    </source>
</evidence>
<reference evidence="3" key="1">
    <citation type="submission" date="2024-04" db="EMBL/GenBank/DDBJ databases">
        <title>Salinicola lusitanus LLJ914,a marine bacterium isolated from the Okinawa Trough.</title>
        <authorList>
            <person name="Li J."/>
        </authorList>
    </citation>
    <scope>NUCLEOTIDE SEQUENCE [LARGE SCALE GENOMIC DNA]</scope>
</reference>
<accession>A0AAW0NZS4</accession>
<evidence type="ECO:0008006" key="4">
    <source>
        <dbReference type="Google" id="ProtNLM"/>
    </source>
</evidence>
<name>A0AAW0NZS4_9GOBI</name>
<dbReference type="AlphaFoldDB" id="A0AAW0NZS4"/>
<organism evidence="2 3">
    <name type="scientific">Mugilogobius chulae</name>
    <name type="common">yellowstripe goby</name>
    <dbReference type="NCBI Taxonomy" id="88201"/>
    <lineage>
        <taxon>Eukaryota</taxon>
        <taxon>Metazoa</taxon>
        <taxon>Chordata</taxon>
        <taxon>Craniata</taxon>
        <taxon>Vertebrata</taxon>
        <taxon>Euteleostomi</taxon>
        <taxon>Actinopterygii</taxon>
        <taxon>Neopterygii</taxon>
        <taxon>Teleostei</taxon>
        <taxon>Neoteleostei</taxon>
        <taxon>Acanthomorphata</taxon>
        <taxon>Gobiaria</taxon>
        <taxon>Gobiiformes</taxon>
        <taxon>Gobioidei</taxon>
        <taxon>Gobiidae</taxon>
        <taxon>Gobionellinae</taxon>
        <taxon>Mugilogobius</taxon>
    </lineage>
</organism>
<keyword evidence="3" id="KW-1185">Reference proteome</keyword>
<keyword evidence="1" id="KW-0472">Membrane</keyword>
<dbReference type="Proteomes" id="UP001460270">
    <property type="component" value="Unassembled WGS sequence"/>
</dbReference>
<protein>
    <recommendedName>
        <fullName evidence="4">Pecanex-like protein</fullName>
    </recommendedName>
</protein>
<keyword evidence="1" id="KW-1133">Transmembrane helix</keyword>
<evidence type="ECO:0000256" key="1">
    <source>
        <dbReference type="SAM" id="Phobius"/>
    </source>
</evidence>
<keyword evidence="1" id="KW-0812">Transmembrane</keyword>
<proteinExistence type="predicted"/>
<gene>
    <name evidence="2" type="ORF">WMY93_017589</name>
</gene>